<dbReference type="PANTHER" id="PTHR36172">
    <property type="match status" value="1"/>
</dbReference>
<proteinExistence type="predicted"/>
<dbReference type="EMBL" id="BNJG01000002">
    <property type="protein sequence ID" value="GHO57337.1"/>
    <property type="molecule type" value="Genomic_DNA"/>
</dbReference>
<dbReference type="InterPro" id="IPR051491">
    <property type="entry name" value="Recombinase/Transposase-rel"/>
</dbReference>
<dbReference type="Pfam" id="PF00239">
    <property type="entry name" value="Resolvase"/>
    <property type="match status" value="1"/>
</dbReference>
<evidence type="ECO:0000313" key="3">
    <source>
        <dbReference type="EMBL" id="GHO57337.1"/>
    </source>
</evidence>
<evidence type="ECO:0000313" key="5">
    <source>
        <dbReference type="Proteomes" id="UP000654345"/>
    </source>
</evidence>
<dbReference type="PANTHER" id="PTHR36172:SF1">
    <property type="entry name" value="RESOLVASE-RELATED"/>
    <property type="match status" value="1"/>
</dbReference>
<dbReference type="Gene3D" id="1.10.287.2170">
    <property type="match status" value="1"/>
</dbReference>
<dbReference type="PROSITE" id="PS51736">
    <property type="entry name" value="RECOMBINASES_3"/>
    <property type="match status" value="1"/>
</dbReference>
<evidence type="ECO:0000259" key="1">
    <source>
        <dbReference type="PROSITE" id="PS51736"/>
    </source>
</evidence>
<comment type="caution">
    <text evidence="3">The sequence shown here is derived from an EMBL/GenBank/DDBJ whole genome shotgun (WGS) entry which is preliminary data.</text>
</comment>
<sequence>MKLSSYAKKIGISYNSAWRMWKRGQIPGYQLPTGTVIIDPPELRSVPVHAVAVYARVSSSENKDNLERQAERLVTWCNAQGWSVSKVVKECGSGINDQRPKFLALLADPKIGQIVVEHKDRASRFGVAYIQTLLAMQGRKLVIVNTADTAEDDLMGDFISIITSFCARLYGRRRAKRKTEQVLAALQQNGPAREQEAPKSLA</sequence>
<dbReference type="EMBL" id="BNJG01000002">
    <property type="protein sequence ID" value="GHO56887.1"/>
    <property type="molecule type" value="Genomic_DNA"/>
</dbReference>
<feature type="domain" description="Resolvase/invertase-type recombinase catalytic" evidence="1">
    <location>
        <begin position="50"/>
        <end position="190"/>
    </location>
</feature>
<dbReference type="CDD" id="cd03769">
    <property type="entry name" value="SR_IS607_transposase_like"/>
    <property type="match status" value="1"/>
</dbReference>
<dbReference type="NCBIfam" id="NF033518">
    <property type="entry name" value="transpos_IS607"/>
    <property type="match status" value="1"/>
</dbReference>
<organism evidence="3 5">
    <name type="scientific">Ktedonobacter robiniae</name>
    <dbReference type="NCBI Taxonomy" id="2778365"/>
    <lineage>
        <taxon>Bacteria</taxon>
        <taxon>Bacillati</taxon>
        <taxon>Chloroflexota</taxon>
        <taxon>Ktedonobacteria</taxon>
        <taxon>Ktedonobacterales</taxon>
        <taxon>Ktedonobacteraceae</taxon>
        <taxon>Ktedonobacter</taxon>
    </lineage>
</organism>
<dbReference type="SMART" id="SM00857">
    <property type="entry name" value="Resolvase"/>
    <property type="match status" value="1"/>
</dbReference>
<keyword evidence="5" id="KW-1185">Reference proteome</keyword>
<dbReference type="InterPro" id="IPR006119">
    <property type="entry name" value="Resolv_N"/>
</dbReference>
<reference evidence="3 5" key="1">
    <citation type="journal article" date="2021" name="Int. J. Syst. Evol. Microbiol.">
        <title>Reticulibacter mediterranei gen. nov., sp. nov., within the new family Reticulibacteraceae fam. nov., and Ktedonospora formicarum gen. nov., sp. nov., Ktedonobacter robiniae sp. nov., Dictyobacter formicarum sp. nov. and Dictyobacter arantiisoli sp. nov., belonging to the class Ktedonobacteria.</title>
        <authorList>
            <person name="Yabe S."/>
            <person name="Zheng Y."/>
            <person name="Wang C.M."/>
            <person name="Sakai Y."/>
            <person name="Abe K."/>
            <person name="Yokota A."/>
            <person name="Donadio S."/>
            <person name="Cavaletti L."/>
            <person name="Monciardini P."/>
        </authorList>
    </citation>
    <scope>NUCLEOTIDE SEQUENCE [LARGE SCALE GENOMIC DNA]</scope>
    <source>
        <strain evidence="3 5">SOSP1-30</strain>
    </source>
</reference>
<dbReference type="Gene3D" id="3.40.50.1390">
    <property type="entry name" value="Resolvase, N-terminal catalytic domain"/>
    <property type="match status" value="1"/>
</dbReference>
<protein>
    <submittedName>
        <fullName evidence="3">IS607 family transposase</fullName>
    </submittedName>
</protein>
<evidence type="ECO:0000313" key="2">
    <source>
        <dbReference type="EMBL" id="GHO56887.1"/>
    </source>
</evidence>
<dbReference type="RefSeq" id="WP_201373339.1">
    <property type="nucleotide sequence ID" value="NZ_BNJG01000002.1"/>
</dbReference>
<dbReference type="InterPro" id="IPR048046">
    <property type="entry name" value="Transpos_IS607"/>
</dbReference>
<accession>A0ABQ3UXF3</accession>
<evidence type="ECO:0000313" key="4">
    <source>
        <dbReference type="EMBL" id="GHO57617.1"/>
    </source>
</evidence>
<dbReference type="EMBL" id="BNJG01000002">
    <property type="protein sequence ID" value="GHO57617.1"/>
    <property type="molecule type" value="Genomic_DNA"/>
</dbReference>
<dbReference type="Proteomes" id="UP000654345">
    <property type="component" value="Unassembled WGS sequence"/>
</dbReference>
<dbReference type="InterPro" id="IPR036162">
    <property type="entry name" value="Resolvase-like_N_sf"/>
</dbReference>
<name>A0ABQ3UXF3_9CHLR</name>
<dbReference type="InterPro" id="IPR041718">
    <property type="entry name" value="IS607_transposase-like"/>
</dbReference>
<gene>
    <name evidence="2" type="ORF">KSB_53620</name>
    <name evidence="3" type="ORF">KSB_58120</name>
    <name evidence="4" type="ORF">KSB_60920</name>
</gene>
<dbReference type="SUPFAM" id="SSF53041">
    <property type="entry name" value="Resolvase-like"/>
    <property type="match status" value="1"/>
</dbReference>